<evidence type="ECO:0000313" key="3">
    <source>
        <dbReference type="Proteomes" id="UP000287166"/>
    </source>
</evidence>
<feature type="compositionally biased region" description="Low complexity" evidence="1">
    <location>
        <begin position="103"/>
        <end position="116"/>
    </location>
</feature>
<protein>
    <submittedName>
        <fullName evidence="2">Uncharacterized protein</fullName>
    </submittedName>
</protein>
<accession>A0A401H412</accession>
<keyword evidence="3" id="KW-1185">Reference proteome</keyword>
<dbReference type="AlphaFoldDB" id="A0A401H412"/>
<organism evidence="2 3">
    <name type="scientific">Sparassis crispa</name>
    <dbReference type="NCBI Taxonomy" id="139825"/>
    <lineage>
        <taxon>Eukaryota</taxon>
        <taxon>Fungi</taxon>
        <taxon>Dikarya</taxon>
        <taxon>Basidiomycota</taxon>
        <taxon>Agaricomycotina</taxon>
        <taxon>Agaricomycetes</taxon>
        <taxon>Polyporales</taxon>
        <taxon>Sparassidaceae</taxon>
        <taxon>Sparassis</taxon>
    </lineage>
</organism>
<dbReference type="Proteomes" id="UP000287166">
    <property type="component" value="Unassembled WGS sequence"/>
</dbReference>
<dbReference type="GeneID" id="38786071"/>
<comment type="caution">
    <text evidence="2">The sequence shown here is derived from an EMBL/GenBank/DDBJ whole genome shotgun (WGS) entry which is preliminary data.</text>
</comment>
<feature type="compositionally biased region" description="Polar residues" evidence="1">
    <location>
        <begin position="9"/>
        <end position="20"/>
    </location>
</feature>
<gene>
    <name evidence="2" type="ORF">SCP_1501610</name>
</gene>
<dbReference type="EMBL" id="BFAD01000015">
    <property type="protein sequence ID" value="GBE89154.1"/>
    <property type="molecule type" value="Genomic_DNA"/>
</dbReference>
<evidence type="ECO:0000313" key="2">
    <source>
        <dbReference type="EMBL" id="GBE89154.1"/>
    </source>
</evidence>
<evidence type="ECO:0000256" key="1">
    <source>
        <dbReference type="SAM" id="MobiDB-lite"/>
    </source>
</evidence>
<proteinExistence type="predicted"/>
<feature type="compositionally biased region" description="Polar residues" evidence="1">
    <location>
        <begin position="29"/>
        <end position="42"/>
    </location>
</feature>
<feature type="region of interest" description="Disordered" evidence="1">
    <location>
        <begin position="1"/>
        <end position="42"/>
    </location>
</feature>
<feature type="region of interest" description="Disordered" evidence="1">
    <location>
        <begin position="75"/>
        <end position="118"/>
    </location>
</feature>
<reference evidence="2 3" key="1">
    <citation type="journal article" date="2018" name="Sci. Rep.">
        <title>Genome sequence of the cauliflower mushroom Sparassis crispa (Hanabiratake) and its association with beneficial usage.</title>
        <authorList>
            <person name="Kiyama R."/>
            <person name="Furutani Y."/>
            <person name="Kawaguchi K."/>
            <person name="Nakanishi T."/>
        </authorList>
    </citation>
    <scope>NUCLEOTIDE SEQUENCE [LARGE SCALE GENOMIC DNA]</scope>
</reference>
<sequence>MSAYDVPSSPAQSPSPTLSHDMSGFSFPLNGQPNSLPDTSAGSVAPHNTIVNKPSIEMLGRVSFFRHCYIQYKGTKQPSDDTAPTRPSGLHARRGTPPGSALPASPSRTSQSSTRSSEARAMHLLRTHIRPRSTPRRPPRAGLCCASSPSARRCRSCASERTPRAWAQVCGRLRRVSSACAALFDIL</sequence>
<dbReference type="InParanoid" id="A0A401H412"/>
<dbReference type="RefSeq" id="XP_027620067.1">
    <property type="nucleotide sequence ID" value="XM_027764266.1"/>
</dbReference>
<name>A0A401H412_9APHY</name>